<dbReference type="GO" id="GO:0008202">
    <property type="term" value="P:steroid metabolic process"/>
    <property type="evidence" value="ECO:0007669"/>
    <property type="project" value="TreeGrafter"/>
</dbReference>
<dbReference type="AlphaFoldDB" id="A0A6J8CG31"/>
<dbReference type="OrthoDB" id="2102561at2759"/>
<dbReference type="PANTHER" id="PTHR43313:SF36">
    <property type="entry name" value="D-BETA-HYDROXYBUTYRATE DEHYDROGENASE, MITOCHONDRIAL"/>
    <property type="match status" value="1"/>
</dbReference>
<dbReference type="InterPro" id="IPR036291">
    <property type="entry name" value="NAD(P)-bd_dom_sf"/>
</dbReference>
<dbReference type="SUPFAM" id="SSF51735">
    <property type="entry name" value="NAD(P)-binding Rossmann-fold domains"/>
    <property type="match status" value="1"/>
</dbReference>
<dbReference type="PRINTS" id="PR00080">
    <property type="entry name" value="SDRFAMILY"/>
</dbReference>
<gene>
    <name evidence="3" type="ORF">MCOR_28999</name>
</gene>
<protein>
    <submittedName>
        <fullName evidence="3">E1.1.1.30</fullName>
        <ecNumber evidence="3">1.1.1.30</ecNumber>
    </submittedName>
</protein>
<evidence type="ECO:0000256" key="2">
    <source>
        <dbReference type="RuleBase" id="RU000363"/>
    </source>
</evidence>
<proteinExistence type="inferred from homology"/>
<dbReference type="InterPro" id="IPR020904">
    <property type="entry name" value="Sc_DH/Rdtase_CS"/>
</dbReference>
<dbReference type="Proteomes" id="UP000507470">
    <property type="component" value="Unassembled WGS sequence"/>
</dbReference>
<sequence>MSEINEYRQGLQAEVKKVIESKIKIVKTNLDKIEQGTGRYQNDVKEAIRTITEEGKQIQNWIDKKEQALISSLEEKTRQQAFRPYRCDRGFGYHTAKQLSTLGFQVFAGCLDINGAGAKELKKFSKCVHPVQLDVTKEQDVLDVLKFVEDIVQDEGLWAVINNAGVASYVECEWCPLDVYQRLIDVNLTGVIRVTKAFLPLVRKNQGRVVTVASLAGRNGLPGFSAYSATKFGVIGFSECLRREMKKFNVKVITIEPSMYKTSITDENVLIAQNQELWEKCPDEIKNAYGEPYFNDFLVKVKENIDLIANKDITPVIDAMEDAICCQYPDTRYVPGFRTSCESFVYSMLPVSIQDLTVSFVMKYVNKPCQMITLNKNR</sequence>
<keyword evidence="4" id="KW-1185">Reference proteome</keyword>
<comment type="similarity">
    <text evidence="2">Belongs to the short-chain dehydrogenases/reductases (SDR) family.</text>
</comment>
<dbReference type="PRINTS" id="PR00081">
    <property type="entry name" value="GDHRDH"/>
</dbReference>
<dbReference type="PANTHER" id="PTHR43313">
    <property type="entry name" value="SHORT-CHAIN DEHYDROGENASE/REDUCTASE FAMILY 9C"/>
    <property type="match status" value="1"/>
</dbReference>
<dbReference type="EC" id="1.1.1.30" evidence="3"/>
<evidence type="ECO:0000313" key="4">
    <source>
        <dbReference type="Proteomes" id="UP000507470"/>
    </source>
</evidence>
<dbReference type="Gene3D" id="3.40.50.720">
    <property type="entry name" value="NAD(P)-binding Rossmann-like Domain"/>
    <property type="match status" value="1"/>
</dbReference>
<dbReference type="EMBL" id="CACVKT020005265">
    <property type="protein sequence ID" value="CAC5394229.1"/>
    <property type="molecule type" value="Genomic_DNA"/>
</dbReference>
<dbReference type="GO" id="GO:0003858">
    <property type="term" value="F:3-hydroxybutyrate dehydrogenase activity"/>
    <property type="evidence" value="ECO:0007669"/>
    <property type="project" value="UniProtKB-EC"/>
</dbReference>
<dbReference type="PROSITE" id="PS00061">
    <property type="entry name" value="ADH_SHORT"/>
    <property type="match status" value="1"/>
</dbReference>
<organism evidence="3 4">
    <name type="scientific">Mytilus coruscus</name>
    <name type="common">Sea mussel</name>
    <dbReference type="NCBI Taxonomy" id="42192"/>
    <lineage>
        <taxon>Eukaryota</taxon>
        <taxon>Metazoa</taxon>
        <taxon>Spiralia</taxon>
        <taxon>Lophotrochozoa</taxon>
        <taxon>Mollusca</taxon>
        <taxon>Bivalvia</taxon>
        <taxon>Autobranchia</taxon>
        <taxon>Pteriomorphia</taxon>
        <taxon>Mytilida</taxon>
        <taxon>Mytiloidea</taxon>
        <taxon>Mytilidae</taxon>
        <taxon>Mytilinae</taxon>
        <taxon>Mytilus</taxon>
    </lineage>
</organism>
<accession>A0A6J8CG31</accession>
<dbReference type="InterPro" id="IPR002347">
    <property type="entry name" value="SDR_fam"/>
</dbReference>
<dbReference type="Pfam" id="PF00106">
    <property type="entry name" value="adh_short"/>
    <property type="match status" value="1"/>
</dbReference>
<evidence type="ECO:0000256" key="1">
    <source>
        <dbReference type="ARBA" id="ARBA00023002"/>
    </source>
</evidence>
<evidence type="ECO:0000313" key="3">
    <source>
        <dbReference type="EMBL" id="CAC5394229.1"/>
    </source>
</evidence>
<reference evidence="3 4" key="1">
    <citation type="submission" date="2020-06" db="EMBL/GenBank/DDBJ databases">
        <authorList>
            <person name="Li R."/>
            <person name="Bekaert M."/>
        </authorList>
    </citation>
    <scope>NUCLEOTIDE SEQUENCE [LARGE SCALE GENOMIC DNA]</scope>
    <source>
        <strain evidence="4">wild</strain>
    </source>
</reference>
<keyword evidence="1 3" id="KW-0560">Oxidoreductase</keyword>
<name>A0A6J8CG31_MYTCO</name>